<keyword evidence="2" id="KW-1185">Reference proteome</keyword>
<sequence>MIQMSVDLVSKSLAENNPYDIDDCISGFRFIVEFKGNEDNVGILTADVLDSDWLLNIEASQLLRNEVQILLNTRNTEYRYLLNQANEIQRDRLEEIGINIGL</sequence>
<accession>A0A2V3PN28</accession>
<protein>
    <submittedName>
        <fullName evidence="1">Uncharacterized protein</fullName>
    </submittedName>
</protein>
<evidence type="ECO:0000313" key="1">
    <source>
        <dbReference type="EMBL" id="PXV62389.1"/>
    </source>
</evidence>
<reference evidence="1 2" key="1">
    <citation type="submission" date="2018-03" db="EMBL/GenBank/DDBJ databases">
        <title>Genomic Encyclopedia of Archaeal and Bacterial Type Strains, Phase II (KMG-II): from individual species to whole genera.</title>
        <authorList>
            <person name="Goeker M."/>
        </authorList>
    </citation>
    <scope>NUCLEOTIDE SEQUENCE [LARGE SCALE GENOMIC DNA]</scope>
    <source>
        <strain evidence="1 2">DSM 100214</strain>
    </source>
</reference>
<dbReference type="EMBL" id="QICL01000020">
    <property type="protein sequence ID" value="PXV62389.1"/>
    <property type="molecule type" value="Genomic_DNA"/>
</dbReference>
<dbReference type="Proteomes" id="UP000247973">
    <property type="component" value="Unassembled WGS sequence"/>
</dbReference>
<organism evidence="1 2">
    <name type="scientific">Dysgonomonas alginatilytica</name>
    <dbReference type="NCBI Taxonomy" id="1605892"/>
    <lineage>
        <taxon>Bacteria</taxon>
        <taxon>Pseudomonadati</taxon>
        <taxon>Bacteroidota</taxon>
        <taxon>Bacteroidia</taxon>
        <taxon>Bacteroidales</taxon>
        <taxon>Dysgonomonadaceae</taxon>
        <taxon>Dysgonomonas</taxon>
    </lineage>
</organism>
<gene>
    <name evidence="1" type="ORF">CLV62_12078</name>
</gene>
<dbReference type="AlphaFoldDB" id="A0A2V3PN28"/>
<evidence type="ECO:0000313" key="2">
    <source>
        <dbReference type="Proteomes" id="UP000247973"/>
    </source>
</evidence>
<proteinExistence type="predicted"/>
<name>A0A2V3PN28_9BACT</name>
<comment type="caution">
    <text evidence="1">The sequence shown here is derived from an EMBL/GenBank/DDBJ whole genome shotgun (WGS) entry which is preliminary data.</text>
</comment>